<dbReference type="Proteomes" id="UP000499080">
    <property type="component" value="Unassembled WGS sequence"/>
</dbReference>
<dbReference type="PANTHER" id="PTHR11516:SF60">
    <property type="entry name" value="PYRUVATE DEHYDROGENASE E1 COMPONENT SUBUNIT ALPHA"/>
    <property type="match status" value="1"/>
</dbReference>
<comment type="cofactor">
    <cofactor evidence="1">
        <name>thiamine diphosphate</name>
        <dbReference type="ChEBI" id="CHEBI:58937"/>
    </cofactor>
</comment>
<gene>
    <name evidence="3" type="primary">T05H10.6_3</name>
    <name evidence="3" type="ORF">AVEN_47540_1</name>
</gene>
<dbReference type="GO" id="GO:0006086">
    <property type="term" value="P:pyruvate decarboxylation to acetyl-CoA"/>
    <property type="evidence" value="ECO:0007669"/>
    <property type="project" value="TreeGrafter"/>
</dbReference>
<name>A0A4Y2KRS4_ARAVE</name>
<comment type="caution">
    <text evidence="3">The sequence shown here is derived from an EMBL/GenBank/DDBJ whole genome shotgun (WGS) entry which is preliminary data.</text>
</comment>
<dbReference type="Gene3D" id="3.40.50.970">
    <property type="match status" value="1"/>
</dbReference>
<sequence>MTECVLIDWDRLGARASLEFYPLCELPYKLHLLDSGPSSDVTVNKEDALKYYRDMMIVRRMETAAISLYKEKIIRGFCHSYSGQ</sequence>
<dbReference type="GO" id="GO:0004739">
    <property type="term" value="F:pyruvate dehydrogenase (acetyl-transferring) activity"/>
    <property type="evidence" value="ECO:0007669"/>
    <property type="project" value="TreeGrafter"/>
</dbReference>
<feature type="non-terminal residue" evidence="3">
    <location>
        <position position="84"/>
    </location>
</feature>
<evidence type="ECO:0000313" key="3">
    <source>
        <dbReference type="EMBL" id="GBN04859.1"/>
    </source>
</evidence>
<dbReference type="EMBL" id="BGPR01115717">
    <property type="protein sequence ID" value="GBN04859.1"/>
    <property type="molecule type" value="Genomic_DNA"/>
</dbReference>
<evidence type="ECO:0000256" key="2">
    <source>
        <dbReference type="ARBA" id="ARBA00023052"/>
    </source>
</evidence>
<dbReference type="InterPro" id="IPR050642">
    <property type="entry name" value="PDH_E1_Alpha_Subunit"/>
</dbReference>
<protein>
    <submittedName>
        <fullName evidence="3">Putative pyruvate dehydrogenase E1 component subunit alpha, mitochondrial</fullName>
    </submittedName>
</protein>
<proteinExistence type="predicted"/>
<reference evidence="3 4" key="1">
    <citation type="journal article" date="2019" name="Sci. Rep.">
        <title>Orb-weaving spider Araneus ventricosus genome elucidates the spidroin gene catalogue.</title>
        <authorList>
            <person name="Kono N."/>
            <person name="Nakamura H."/>
            <person name="Ohtoshi R."/>
            <person name="Moran D.A.P."/>
            <person name="Shinohara A."/>
            <person name="Yoshida Y."/>
            <person name="Fujiwara M."/>
            <person name="Mori M."/>
            <person name="Tomita M."/>
            <person name="Arakawa K."/>
        </authorList>
    </citation>
    <scope>NUCLEOTIDE SEQUENCE [LARGE SCALE GENOMIC DNA]</scope>
</reference>
<keyword evidence="3" id="KW-0670">Pyruvate</keyword>
<keyword evidence="4" id="KW-1185">Reference proteome</keyword>
<organism evidence="3 4">
    <name type="scientific">Araneus ventricosus</name>
    <name type="common">Orbweaver spider</name>
    <name type="synonym">Epeira ventricosa</name>
    <dbReference type="NCBI Taxonomy" id="182803"/>
    <lineage>
        <taxon>Eukaryota</taxon>
        <taxon>Metazoa</taxon>
        <taxon>Ecdysozoa</taxon>
        <taxon>Arthropoda</taxon>
        <taxon>Chelicerata</taxon>
        <taxon>Arachnida</taxon>
        <taxon>Araneae</taxon>
        <taxon>Araneomorphae</taxon>
        <taxon>Entelegynae</taxon>
        <taxon>Araneoidea</taxon>
        <taxon>Araneidae</taxon>
        <taxon>Araneus</taxon>
    </lineage>
</organism>
<dbReference type="AlphaFoldDB" id="A0A4Y2KRS4"/>
<dbReference type="SUPFAM" id="SSF52518">
    <property type="entry name" value="Thiamin diphosphate-binding fold (THDP-binding)"/>
    <property type="match status" value="1"/>
</dbReference>
<dbReference type="PANTHER" id="PTHR11516">
    <property type="entry name" value="PYRUVATE DEHYDROGENASE E1 COMPONENT, ALPHA SUBUNIT BACTERIAL AND ORGANELLAR"/>
    <property type="match status" value="1"/>
</dbReference>
<dbReference type="OrthoDB" id="10256198at2759"/>
<accession>A0A4Y2KRS4</accession>
<evidence type="ECO:0000256" key="1">
    <source>
        <dbReference type="ARBA" id="ARBA00001964"/>
    </source>
</evidence>
<evidence type="ECO:0000313" key="4">
    <source>
        <dbReference type="Proteomes" id="UP000499080"/>
    </source>
</evidence>
<dbReference type="InterPro" id="IPR029061">
    <property type="entry name" value="THDP-binding"/>
</dbReference>
<keyword evidence="2" id="KW-0786">Thiamine pyrophosphate</keyword>